<feature type="transmembrane region" description="Helical" evidence="10">
    <location>
        <begin position="179"/>
        <end position="196"/>
    </location>
</feature>
<evidence type="ECO:0000256" key="2">
    <source>
        <dbReference type="ARBA" id="ARBA00022516"/>
    </source>
</evidence>
<dbReference type="PANTHER" id="PTHR30309:SF0">
    <property type="entry name" value="GLYCEROL-3-PHOSPHATE ACYLTRANSFERASE-RELATED"/>
    <property type="match status" value="1"/>
</dbReference>
<comment type="catalytic activity">
    <reaction evidence="10">
        <text>an acyl phosphate + sn-glycerol 3-phosphate = a 1-acyl-sn-glycero-3-phosphate + phosphate</text>
        <dbReference type="Rhea" id="RHEA:34075"/>
        <dbReference type="ChEBI" id="CHEBI:43474"/>
        <dbReference type="ChEBI" id="CHEBI:57597"/>
        <dbReference type="ChEBI" id="CHEBI:57970"/>
        <dbReference type="ChEBI" id="CHEBI:59918"/>
        <dbReference type="EC" id="2.3.1.275"/>
    </reaction>
</comment>
<feature type="transmembrane region" description="Helical" evidence="10">
    <location>
        <begin position="6"/>
        <end position="26"/>
    </location>
</feature>
<accession>A0ABZ2J8D3</accession>
<dbReference type="Pfam" id="PF02660">
    <property type="entry name" value="G3P_acyltransf"/>
    <property type="match status" value="1"/>
</dbReference>
<evidence type="ECO:0000256" key="1">
    <source>
        <dbReference type="ARBA" id="ARBA00022475"/>
    </source>
</evidence>
<dbReference type="EMBL" id="CP146612">
    <property type="protein sequence ID" value="WWX24660.1"/>
    <property type="molecule type" value="Genomic_DNA"/>
</dbReference>
<feature type="transmembrane region" description="Helical" evidence="10">
    <location>
        <begin position="90"/>
        <end position="109"/>
    </location>
</feature>
<evidence type="ECO:0000256" key="7">
    <source>
        <dbReference type="ARBA" id="ARBA00023136"/>
    </source>
</evidence>
<keyword evidence="7 10" id="KW-0472">Membrane</keyword>
<dbReference type="NCBIfam" id="TIGR00023">
    <property type="entry name" value="glycerol-3-phosphate 1-O-acyltransferase PlsY"/>
    <property type="match status" value="1"/>
</dbReference>
<keyword evidence="5 10" id="KW-1133">Transmembrane helix</keyword>
<dbReference type="Proteomes" id="UP001375370">
    <property type="component" value="Chromosome"/>
</dbReference>
<comment type="pathway">
    <text evidence="10">Lipid metabolism; phospholipid metabolism.</text>
</comment>
<dbReference type="RefSeq" id="WP_338736773.1">
    <property type="nucleotide sequence ID" value="NZ_CP146612.1"/>
</dbReference>
<keyword evidence="1 10" id="KW-1003">Cell membrane</keyword>
<keyword evidence="8 10" id="KW-0594">Phospholipid biosynthesis</keyword>
<keyword evidence="6 10" id="KW-0443">Lipid metabolism</keyword>
<evidence type="ECO:0000313" key="11">
    <source>
        <dbReference type="EMBL" id="WWX24660.1"/>
    </source>
</evidence>
<evidence type="ECO:0000313" key="12">
    <source>
        <dbReference type="Proteomes" id="UP001375370"/>
    </source>
</evidence>
<comment type="subunit">
    <text evidence="10">Probably interacts with PlsX.</text>
</comment>
<dbReference type="GO" id="GO:0004366">
    <property type="term" value="F:glycerol-3-phosphate O-acyltransferase activity"/>
    <property type="evidence" value="ECO:0007669"/>
    <property type="project" value="UniProtKB-EC"/>
</dbReference>
<feature type="transmembrane region" description="Helical" evidence="10">
    <location>
        <begin position="56"/>
        <end position="78"/>
    </location>
</feature>
<gene>
    <name evidence="10 11" type="primary">plsY</name>
    <name evidence="11" type="ORF">V8247_05165</name>
</gene>
<evidence type="ECO:0000256" key="9">
    <source>
        <dbReference type="ARBA" id="ARBA00023264"/>
    </source>
</evidence>
<protein>
    <recommendedName>
        <fullName evidence="10">Glycerol-3-phosphate acyltransferase</fullName>
    </recommendedName>
    <alternativeName>
        <fullName evidence="10">Acyl-PO4 G3P acyltransferase</fullName>
    </alternativeName>
    <alternativeName>
        <fullName evidence="10">Acyl-phosphate--glycerol-3-phosphate acyltransferase</fullName>
    </alternativeName>
    <alternativeName>
        <fullName evidence="10">G3P acyltransferase</fullName>
        <shortName evidence="10">GPAT</shortName>
        <ecNumber evidence="10">2.3.1.275</ecNumber>
    </alternativeName>
    <alternativeName>
        <fullName evidence="10">Lysophosphatidic acid synthase</fullName>
        <shortName evidence="10">LPA synthase</shortName>
    </alternativeName>
</protein>
<dbReference type="HAMAP" id="MF_01043">
    <property type="entry name" value="PlsY"/>
    <property type="match status" value="1"/>
</dbReference>
<dbReference type="EC" id="2.3.1.275" evidence="10"/>
<evidence type="ECO:0000256" key="10">
    <source>
        <dbReference type="HAMAP-Rule" id="MF_01043"/>
    </source>
</evidence>
<sequence>MFATEFLVVLIASYLIGSIPIGYLIARRKAKIDITTHGSGRTGATNVLRTLGRKMAALVAFMDMLKGVAAVCLAGVVIGHEFVLIGDYHMGLLMVQVMAALAAVAGHIFPVFNRFKGGRGVATFFGGFIALYPLAAIFGGEIFIISIGLTGFASLGSIAGVTGAYAIMIPLSLMSGLPVEYLIYSLVGAVVIIIMHRDNIQRLIAGKERKISEKAR</sequence>
<reference evidence="11 12" key="1">
    <citation type="submission" date="2024-03" db="EMBL/GenBank/DDBJ databases">
        <title>A Dehalogenimonas Isolated from Estuarine Sediments Dihaloeliminates Chlorinated Alkanes.</title>
        <authorList>
            <person name="Yang Y."/>
            <person name="Wang H."/>
        </authorList>
    </citation>
    <scope>NUCLEOTIDE SEQUENCE [LARGE SCALE GENOMIC DNA]</scope>
    <source>
        <strain evidence="11 12">W</strain>
    </source>
</reference>
<dbReference type="PANTHER" id="PTHR30309">
    <property type="entry name" value="INNER MEMBRANE PROTEIN YGIH"/>
    <property type="match status" value="1"/>
</dbReference>
<keyword evidence="12" id="KW-1185">Reference proteome</keyword>
<organism evidence="11 12">
    <name type="scientific">Candidatus Dehalogenimonas loeffleri</name>
    <dbReference type="NCBI Taxonomy" id="3127115"/>
    <lineage>
        <taxon>Bacteria</taxon>
        <taxon>Bacillati</taxon>
        <taxon>Chloroflexota</taxon>
        <taxon>Dehalococcoidia</taxon>
        <taxon>Dehalococcoidales</taxon>
        <taxon>Dehalococcoidaceae</taxon>
        <taxon>Dehalogenimonas</taxon>
    </lineage>
</organism>
<evidence type="ECO:0000256" key="6">
    <source>
        <dbReference type="ARBA" id="ARBA00023098"/>
    </source>
</evidence>
<comment type="subcellular location">
    <subcellularLocation>
        <location evidence="10">Cell membrane</location>
        <topology evidence="10">Multi-pass membrane protein</topology>
    </subcellularLocation>
</comment>
<dbReference type="SMART" id="SM01207">
    <property type="entry name" value="G3P_acyltransf"/>
    <property type="match status" value="1"/>
</dbReference>
<name>A0ABZ2J8D3_9CHLR</name>
<keyword evidence="4 10" id="KW-0812">Transmembrane</keyword>
<evidence type="ECO:0000256" key="5">
    <source>
        <dbReference type="ARBA" id="ARBA00022989"/>
    </source>
</evidence>
<keyword evidence="11" id="KW-0012">Acyltransferase</keyword>
<keyword evidence="2 10" id="KW-0444">Lipid biosynthesis</keyword>
<evidence type="ECO:0000256" key="4">
    <source>
        <dbReference type="ARBA" id="ARBA00022692"/>
    </source>
</evidence>
<comment type="similarity">
    <text evidence="10">Belongs to the PlsY family.</text>
</comment>
<keyword evidence="9 10" id="KW-1208">Phospholipid metabolism</keyword>
<proteinExistence type="inferred from homology"/>
<evidence type="ECO:0000256" key="8">
    <source>
        <dbReference type="ARBA" id="ARBA00023209"/>
    </source>
</evidence>
<comment type="function">
    <text evidence="10">Catalyzes the transfer of an acyl group from acyl-phosphate (acyl-PO(4)) to glycerol-3-phosphate (G3P) to form lysophosphatidic acid (LPA). This enzyme utilizes acyl-phosphate as fatty acyl donor, but not acyl-CoA or acyl-ACP.</text>
</comment>
<dbReference type="InterPro" id="IPR003811">
    <property type="entry name" value="G3P_acylTferase_PlsY"/>
</dbReference>
<evidence type="ECO:0000256" key="3">
    <source>
        <dbReference type="ARBA" id="ARBA00022679"/>
    </source>
</evidence>
<keyword evidence="3 10" id="KW-0808">Transferase</keyword>